<name>A0AAV5RWT7_MAUHU</name>
<dbReference type="Proteomes" id="UP001377567">
    <property type="component" value="Unassembled WGS sequence"/>
</dbReference>
<dbReference type="EMBL" id="BTGD01000006">
    <property type="protein sequence ID" value="GMM55895.1"/>
    <property type="molecule type" value="Genomic_DNA"/>
</dbReference>
<reference evidence="2 3" key="1">
    <citation type="journal article" date="2023" name="Elife">
        <title>Identification of key yeast species and microbe-microbe interactions impacting larval growth of Drosophila in the wild.</title>
        <authorList>
            <person name="Mure A."/>
            <person name="Sugiura Y."/>
            <person name="Maeda R."/>
            <person name="Honda K."/>
            <person name="Sakurai N."/>
            <person name="Takahashi Y."/>
            <person name="Watada M."/>
            <person name="Katoh T."/>
            <person name="Gotoh A."/>
            <person name="Gotoh Y."/>
            <person name="Taniguchi I."/>
            <person name="Nakamura K."/>
            <person name="Hayashi T."/>
            <person name="Katayama T."/>
            <person name="Uemura T."/>
            <person name="Hattori Y."/>
        </authorList>
    </citation>
    <scope>NUCLEOTIDE SEQUENCE [LARGE SCALE GENOMIC DNA]</scope>
    <source>
        <strain evidence="2 3">KH-74</strain>
    </source>
</reference>
<proteinExistence type="predicted"/>
<comment type="caution">
    <text evidence="2">The sequence shown here is derived from an EMBL/GenBank/DDBJ whole genome shotgun (WGS) entry which is preliminary data.</text>
</comment>
<dbReference type="AlphaFoldDB" id="A0AAV5RWT7"/>
<evidence type="ECO:0000313" key="3">
    <source>
        <dbReference type="Proteomes" id="UP001377567"/>
    </source>
</evidence>
<feature type="compositionally biased region" description="Acidic residues" evidence="1">
    <location>
        <begin position="57"/>
        <end position="66"/>
    </location>
</feature>
<accession>A0AAV5RWT7</accession>
<evidence type="ECO:0000313" key="2">
    <source>
        <dbReference type="EMBL" id="GMM55895.1"/>
    </source>
</evidence>
<organism evidence="2 3">
    <name type="scientific">Maudiozyma humilis</name>
    <name type="common">Sour dough yeast</name>
    <name type="synonym">Kazachstania humilis</name>
    <dbReference type="NCBI Taxonomy" id="51915"/>
    <lineage>
        <taxon>Eukaryota</taxon>
        <taxon>Fungi</taxon>
        <taxon>Dikarya</taxon>
        <taxon>Ascomycota</taxon>
        <taxon>Saccharomycotina</taxon>
        <taxon>Saccharomycetes</taxon>
        <taxon>Saccharomycetales</taxon>
        <taxon>Saccharomycetaceae</taxon>
        <taxon>Maudiozyma</taxon>
    </lineage>
</organism>
<feature type="region of interest" description="Disordered" evidence="1">
    <location>
        <begin position="31"/>
        <end position="69"/>
    </location>
</feature>
<feature type="compositionally biased region" description="Basic and acidic residues" evidence="1">
    <location>
        <begin position="46"/>
        <end position="56"/>
    </location>
</feature>
<keyword evidence="3" id="KW-1185">Reference proteome</keyword>
<protein>
    <submittedName>
        <fullName evidence="2">Uncharacterized protein</fullName>
    </submittedName>
</protein>
<sequence length="97" mass="10991">MQHVKVSDLPEISEDLSHLVGLIDEALVPARRRKRKSTKPPLSDRILSRIIEKEDGSAQEEEDDESAPGMHIRLKRQMIEYYYKGTPPDSTDSDSTG</sequence>
<evidence type="ECO:0000256" key="1">
    <source>
        <dbReference type="SAM" id="MobiDB-lite"/>
    </source>
</evidence>
<gene>
    <name evidence="2" type="ORF">DAKH74_025110</name>
</gene>